<proteinExistence type="predicted"/>
<protein>
    <submittedName>
        <fullName evidence="1">Uncharacterized protein</fullName>
    </submittedName>
</protein>
<evidence type="ECO:0000313" key="1">
    <source>
        <dbReference type="EMBL" id="GKV49036.1"/>
    </source>
</evidence>
<keyword evidence="2" id="KW-1185">Reference proteome</keyword>
<dbReference type="Proteomes" id="UP001054252">
    <property type="component" value="Unassembled WGS sequence"/>
</dbReference>
<accession>A0AAV5MGM5</accession>
<dbReference type="EMBL" id="BPVZ01000281">
    <property type="protein sequence ID" value="GKV49036.1"/>
    <property type="molecule type" value="Genomic_DNA"/>
</dbReference>
<gene>
    <name evidence="1" type="ORF">SLEP1_g55808</name>
</gene>
<organism evidence="1 2">
    <name type="scientific">Rubroshorea leprosula</name>
    <dbReference type="NCBI Taxonomy" id="152421"/>
    <lineage>
        <taxon>Eukaryota</taxon>
        <taxon>Viridiplantae</taxon>
        <taxon>Streptophyta</taxon>
        <taxon>Embryophyta</taxon>
        <taxon>Tracheophyta</taxon>
        <taxon>Spermatophyta</taxon>
        <taxon>Magnoliopsida</taxon>
        <taxon>eudicotyledons</taxon>
        <taxon>Gunneridae</taxon>
        <taxon>Pentapetalae</taxon>
        <taxon>rosids</taxon>
        <taxon>malvids</taxon>
        <taxon>Malvales</taxon>
        <taxon>Dipterocarpaceae</taxon>
        <taxon>Rubroshorea</taxon>
    </lineage>
</organism>
<comment type="caution">
    <text evidence="1">The sequence shown here is derived from an EMBL/GenBank/DDBJ whole genome shotgun (WGS) entry which is preliminary data.</text>
</comment>
<evidence type="ECO:0000313" key="2">
    <source>
        <dbReference type="Proteomes" id="UP001054252"/>
    </source>
</evidence>
<name>A0AAV5MGM5_9ROSI</name>
<sequence>MVKGNRKRSVGEKVPIVMFCLLQSYEVPPSKAGNKTSRGSALKVKA</sequence>
<dbReference type="AlphaFoldDB" id="A0AAV5MGM5"/>
<reference evidence="1 2" key="1">
    <citation type="journal article" date="2021" name="Commun. Biol.">
        <title>The genome of Shorea leprosula (Dipterocarpaceae) highlights the ecological relevance of drought in aseasonal tropical rainforests.</title>
        <authorList>
            <person name="Ng K.K.S."/>
            <person name="Kobayashi M.J."/>
            <person name="Fawcett J.A."/>
            <person name="Hatakeyama M."/>
            <person name="Paape T."/>
            <person name="Ng C.H."/>
            <person name="Ang C.C."/>
            <person name="Tnah L.H."/>
            <person name="Lee C.T."/>
            <person name="Nishiyama T."/>
            <person name="Sese J."/>
            <person name="O'Brien M.J."/>
            <person name="Copetti D."/>
            <person name="Mohd Noor M.I."/>
            <person name="Ong R.C."/>
            <person name="Putra M."/>
            <person name="Sireger I.Z."/>
            <person name="Indrioko S."/>
            <person name="Kosugi Y."/>
            <person name="Izuno A."/>
            <person name="Isagi Y."/>
            <person name="Lee S.L."/>
            <person name="Shimizu K.K."/>
        </authorList>
    </citation>
    <scope>NUCLEOTIDE SEQUENCE [LARGE SCALE GENOMIC DNA]</scope>
    <source>
        <strain evidence="1">214</strain>
    </source>
</reference>